<evidence type="ECO:0000256" key="1">
    <source>
        <dbReference type="ARBA" id="ARBA00004141"/>
    </source>
</evidence>
<feature type="region of interest" description="Disordered" evidence="5">
    <location>
        <begin position="368"/>
        <end position="388"/>
    </location>
</feature>
<keyword evidence="2 6" id="KW-0812">Transmembrane</keyword>
<sequence>MTENTGGTTIHVIITSDPMLKNDGRQTVYFLCKRGEGEMDCPANHRPFNRGEVYCAIVGREHKSHRRVQIAEIGDRPLPMPEGIHIKNISSAPRVMIIVAFEVTRKNSDGTFILTDYTFVGEVKSTKEHFIGEHVRCTVKRSHSWIVENLVSRDTEPVMATLKLAMRLPSVNMLKLREISDNWNALDYRVLRNCDQMLDGRRNHRVVLNSALRSTLTADNGNHRRLGGNEGGANNSAATGYTSEHSRRPAEGNEMQYRHNRPDSSRFNKVDWETMERMNNRFNEEGWNEMLSKTRDLEEEVDELRRENNRTLSLNKKMAKDMIVLEKELEGTHQLQIECEKLKNLNKELREQLTIATRLNDGCYNQKRKDEQSIQEYRQKRDKEKARRIKAERESMELKKENELLKTNKRSLEEDIEKLMQWGADSSNRHNRDLCSGDNEEVKQNQDRPSDGNRVKRNDMERDVRRMGGDWLGWRNHETLESSSLVGTTRRRSMAGKIIKKSAAAVLSFLPILKWLPRYSIKKNLLNDVVGGFTVGIMHVPQGIAYASLAGVRPVVGLYTSLLAPLFYMIFGTSRHISIGVFAVVSLMCGACNVRVTDEFFAESSSNYTDEELGEAKLDYALHVLSGLGFVVGIIQISMGVLRLDFLISFLSDQVVTGFMLGASFHVFVAQLDKLLGVTLPRRGGIGKLFMTLSDVIQSLMALEINLYTTVLSISAIIFLFSIKTFVDPLVKRVTPLPVPYDLFLLIIGTVISTIFDFNTTLSMKIIGKIPTGLPSITPPDLTVIPHILGDAAAISVVILVVSISMGKVFSKKHKYEINVRQEFFALGLVESLGSFFPVWPSSTALARTLLATVFSSFLLLAVLFFVGPFLELLPVCLLSCVIVVALKGMFMKLVDIPALWRVSRIDAIIFVLTLFSTVSLNIIEGLAIGAAVSIIHVLLASKSRNRSDSQSNWARKRGETKRETRGGENDNSAMSDENRLDENKFDRREVGEGIGYSSRYLAYATVPIVNTSGTSMRQRVKKRHGNKATIENAKGTLSLCRGGFTEQEQRETNRENRTIKVLRYDGSLYFMNTEEFSSKLRSYADAVRKERIRSQDESDDVKEDSSEILVDLSALRFIDYSGSAVLLTMISNLEKEHVRLGYVGTSDSILLTLRALPDWSRRESHFYSTLDDVSEQSI</sequence>
<feature type="transmembrane region" description="Helical" evidence="6">
    <location>
        <begin position="654"/>
        <end position="672"/>
    </location>
</feature>
<dbReference type="InterPro" id="IPR002645">
    <property type="entry name" value="STAS_dom"/>
</dbReference>
<dbReference type="Proteomes" id="UP000005239">
    <property type="component" value="Unassembled WGS sequence"/>
</dbReference>
<protein>
    <submittedName>
        <fullName evidence="7">STAS domain-containing protein</fullName>
    </submittedName>
</protein>
<feature type="transmembrane region" description="Helical" evidence="6">
    <location>
        <begin position="705"/>
        <end position="727"/>
    </location>
</feature>
<keyword evidence="4 6" id="KW-0472">Membrane</keyword>
<dbReference type="GO" id="GO:0005886">
    <property type="term" value="C:plasma membrane"/>
    <property type="evidence" value="ECO:0000318"/>
    <property type="project" value="GO_Central"/>
</dbReference>
<keyword evidence="3 6" id="KW-1133">Transmembrane helix</keyword>
<feature type="transmembrane region" description="Helical" evidence="6">
    <location>
        <begin position="555"/>
        <end position="571"/>
    </location>
</feature>
<dbReference type="Pfam" id="PF00916">
    <property type="entry name" value="Sulfate_transp"/>
    <property type="match status" value="1"/>
</dbReference>
<feature type="region of interest" description="Disordered" evidence="5">
    <location>
        <begin position="427"/>
        <end position="461"/>
    </location>
</feature>
<evidence type="ECO:0000256" key="6">
    <source>
        <dbReference type="SAM" id="Phobius"/>
    </source>
</evidence>
<feature type="transmembrane region" description="Helical" evidence="6">
    <location>
        <begin position="784"/>
        <end position="804"/>
    </location>
</feature>
<reference evidence="8" key="1">
    <citation type="journal article" date="2008" name="Nat. Genet.">
        <title>The Pristionchus pacificus genome provides a unique perspective on nematode lifestyle and parasitism.</title>
        <authorList>
            <person name="Dieterich C."/>
            <person name="Clifton S.W."/>
            <person name="Schuster L.N."/>
            <person name="Chinwalla A."/>
            <person name="Delehaunty K."/>
            <person name="Dinkelacker I."/>
            <person name="Fulton L."/>
            <person name="Fulton R."/>
            <person name="Godfrey J."/>
            <person name="Minx P."/>
            <person name="Mitreva M."/>
            <person name="Roeseler W."/>
            <person name="Tian H."/>
            <person name="Witte H."/>
            <person name="Yang S.P."/>
            <person name="Wilson R.K."/>
            <person name="Sommer R.J."/>
        </authorList>
    </citation>
    <scope>NUCLEOTIDE SEQUENCE [LARGE SCALE GENOMIC DNA]</scope>
    <source>
        <strain evidence="8">PS312</strain>
    </source>
</reference>
<dbReference type="EnsemblMetazoa" id="PPA05693.1">
    <property type="protein sequence ID" value="PPA05693.1"/>
    <property type="gene ID" value="WBGene00095247"/>
</dbReference>
<organism evidence="7 8">
    <name type="scientific">Pristionchus pacificus</name>
    <name type="common">Parasitic nematode worm</name>
    <dbReference type="NCBI Taxonomy" id="54126"/>
    <lineage>
        <taxon>Eukaryota</taxon>
        <taxon>Metazoa</taxon>
        <taxon>Ecdysozoa</taxon>
        <taxon>Nematoda</taxon>
        <taxon>Chromadorea</taxon>
        <taxon>Rhabditida</taxon>
        <taxon>Rhabditina</taxon>
        <taxon>Diplogasteromorpha</taxon>
        <taxon>Diplogasteroidea</taxon>
        <taxon>Neodiplogasteridae</taxon>
        <taxon>Pristionchus</taxon>
    </lineage>
</organism>
<dbReference type="GO" id="GO:0015106">
    <property type="term" value="F:bicarbonate transmembrane transporter activity"/>
    <property type="evidence" value="ECO:0000318"/>
    <property type="project" value="GO_Central"/>
</dbReference>
<dbReference type="CDD" id="cd07042">
    <property type="entry name" value="STAS_SulP_like_sulfate_transporter"/>
    <property type="match status" value="1"/>
</dbReference>
<feature type="region of interest" description="Disordered" evidence="5">
    <location>
        <begin position="950"/>
        <end position="985"/>
    </location>
</feature>
<name>A0A2A6CTR2_PRIPA</name>
<dbReference type="InterPro" id="IPR001902">
    <property type="entry name" value="SLC26A/SulP_fam"/>
</dbReference>
<evidence type="ECO:0000256" key="2">
    <source>
        <dbReference type="ARBA" id="ARBA00022692"/>
    </source>
</evidence>
<feature type="transmembrane region" description="Helical" evidence="6">
    <location>
        <begin position="824"/>
        <end position="840"/>
    </location>
</feature>
<dbReference type="GO" id="GO:1902358">
    <property type="term" value="P:sulfate transmembrane transport"/>
    <property type="evidence" value="ECO:0000318"/>
    <property type="project" value="GO_Central"/>
</dbReference>
<evidence type="ECO:0000256" key="5">
    <source>
        <dbReference type="SAM" id="MobiDB-lite"/>
    </source>
</evidence>
<dbReference type="Gene3D" id="3.30.750.24">
    <property type="entry name" value="STAS domain"/>
    <property type="match status" value="1"/>
</dbReference>
<dbReference type="Pfam" id="PF01740">
    <property type="entry name" value="STAS"/>
    <property type="match status" value="1"/>
</dbReference>
<dbReference type="PANTHER" id="PTHR11814">
    <property type="entry name" value="SULFATE TRANSPORTER"/>
    <property type="match status" value="1"/>
</dbReference>
<feature type="compositionally biased region" description="Basic and acidic residues" evidence="5">
    <location>
        <begin position="957"/>
        <end position="969"/>
    </location>
</feature>
<dbReference type="GO" id="GO:0015108">
    <property type="term" value="F:chloride transmembrane transporter activity"/>
    <property type="evidence" value="ECO:0000318"/>
    <property type="project" value="GO_Central"/>
</dbReference>
<feature type="transmembrane region" description="Helical" evidence="6">
    <location>
        <begin position="578"/>
        <end position="596"/>
    </location>
</feature>
<dbReference type="GO" id="GO:0019531">
    <property type="term" value="F:oxalate transmembrane transporter activity"/>
    <property type="evidence" value="ECO:0000318"/>
    <property type="project" value="GO_Central"/>
</dbReference>
<dbReference type="PRINTS" id="PR01177">
    <property type="entry name" value="GABAB1RECPTR"/>
</dbReference>
<feature type="region of interest" description="Disordered" evidence="5">
    <location>
        <begin position="218"/>
        <end position="266"/>
    </location>
</feature>
<feature type="transmembrane region" description="Helical" evidence="6">
    <location>
        <begin position="911"/>
        <end position="940"/>
    </location>
</feature>
<gene>
    <name evidence="7" type="primary">WBGene00095247</name>
</gene>
<dbReference type="PROSITE" id="PS50801">
    <property type="entry name" value="STAS"/>
    <property type="match status" value="1"/>
</dbReference>
<dbReference type="InterPro" id="IPR011547">
    <property type="entry name" value="SLC26A/SulP_dom"/>
</dbReference>
<dbReference type="AlphaFoldDB" id="A0A2A6CTR2"/>
<feature type="compositionally biased region" description="Basic and acidic residues" evidence="5">
    <location>
        <begin position="244"/>
        <end position="266"/>
    </location>
</feature>
<feature type="transmembrane region" description="Helical" evidence="6">
    <location>
        <begin position="620"/>
        <end position="642"/>
    </location>
</feature>
<dbReference type="SUPFAM" id="SSF52091">
    <property type="entry name" value="SpoIIaa-like"/>
    <property type="match status" value="1"/>
</dbReference>
<reference evidence="7" key="2">
    <citation type="submission" date="2022-06" db="UniProtKB">
        <authorList>
            <consortium name="EnsemblMetazoa"/>
        </authorList>
    </citation>
    <scope>IDENTIFICATION</scope>
    <source>
        <strain evidence="7">PS312</strain>
    </source>
</reference>
<evidence type="ECO:0000256" key="4">
    <source>
        <dbReference type="ARBA" id="ARBA00023136"/>
    </source>
</evidence>
<evidence type="ECO:0000256" key="3">
    <source>
        <dbReference type="ARBA" id="ARBA00022989"/>
    </source>
</evidence>
<dbReference type="InterPro" id="IPR036513">
    <property type="entry name" value="STAS_dom_sf"/>
</dbReference>
<accession>A0A8R1Y9Z0</accession>
<accession>A0A2A6CTR2</accession>
<dbReference type="GO" id="GO:0015116">
    <property type="term" value="F:sulfate transmembrane transporter activity"/>
    <property type="evidence" value="ECO:0000318"/>
    <property type="project" value="GO_Central"/>
</dbReference>
<dbReference type="GO" id="GO:1902476">
    <property type="term" value="P:chloride transmembrane transport"/>
    <property type="evidence" value="ECO:0000318"/>
    <property type="project" value="GO_Central"/>
</dbReference>
<keyword evidence="8" id="KW-1185">Reference proteome</keyword>
<comment type="subcellular location">
    <subcellularLocation>
        <location evidence="1">Membrane</location>
        <topology evidence="1">Multi-pass membrane protein</topology>
    </subcellularLocation>
</comment>
<feature type="transmembrane region" description="Helical" evidence="6">
    <location>
        <begin position="873"/>
        <end position="891"/>
    </location>
</feature>
<proteinExistence type="predicted"/>
<evidence type="ECO:0000313" key="7">
    <source>
        <dbReference type="EnsemblMetazoa" id="PPA05693.1"/>
    </source>
</evidence>
<feature type="transmembrane region" description="Helical" evidence="6">
    <location>
        <begin position="739"/>
        <end position="756"/>
    </location>
</feature>
<evidence type="ECO:0000313" key="8">
    <source>
        <dbReference type="Proteomes" id="UP000005239"/>
    </source>
</evidence>